<dbReference type="EMBL" id="OU015584">
    <property type="protein sequence ID" value="CAG5082391.1"/>
    <property type="molecule type" value="Genomic_DNA"/>
</dbReference>
<sequence length="209" mass="24456">MNEHNQETDFRLVERKRILRGLRNYDLYTDSGTSPIYTIEEKGGFFKKLIRVVFGEAMAGMRFLVKDEHGQLRFQLKKSVGPATTAYLRLLNAEGIEICRAGNPIKFKDDSFIEIFDMNKKIIFKSGLSHQRRWFPLHIYRSEHVQTDWLSATISGDIYMRLRREDSRIASSGNEYSLDFTEAPKSEEELINMVNFAILADYQFDHRND</sequence>
<dbReference type="RefSeq" id="WP_258542101.1">
    <property type="nucleotide sequence ID" value="NZ_OU015584.1"/>
</dbReference>
<gene>
    <name evidence="1" type="ORF">CRYO30217_01900</name>
</gene>
<dbReference type="AlphaFoldDB" id="A0A916NHU7"/>
<dbReference type="Proteomes" id="UP000683507">
    <property type="component" value="Chromosome"/>
</dbReference>
<organism evidence="1 2">
    <name type="scientific">Parvicella tangerina</name>
    <dbReference type="NCBI Taxonomy" id="2829795"/>
    <lineage>
        <taxon>Bacteria</taxon>
        <taxon>Pseudomonadati</taxon>
        <taxon>Bacteroidota</taxon>
        <taxon>Flavobacteriia</taxon>
        <taxon>Flavobacteriales</taxon>
        <taxon>Parvicellaceae</taxon>
        <taxon>Parvicella</taxon>
    </lineage>
</organism>
<proteinExistence type="predicted"/>
<dbReference type="KEGG" id="ptan:CRYO30217_01900"/>
<evidence type="ECO:0000313" key="2">
    <source>
        <dbReference type="Proteomes" id="UP000683507"/>
    </source>
</evidence>
<protein>
    <recommendedName>
        <fullName evidence="3">Scramblase</fullName>
    </recommendedName>
</protein>
<accession>A0A916NHU7</accession>
<evidence type="ECO:0000313" key="1">
    <source>
        <dbReference type="EMBL" id="CAG5082391.1"/>
    </source>
</evidence>
<keyword evidence="2" id="KW-1185">Reference proteome</keyword>
<evidence type="ECO:0008006" key="3">
    <source>
        <dbReference type="Google" id="ProtNLM"/>
    </source>
</evidence>
<reference evidence="1" key="1">
    <citation type="submission" date="2021-04" db="EMBL/GenBank/DDBJ databases">
        <authorList>
            <person name="Rodrigo-Torres L."/>
            <person name="Arahal R. D."/>
            <person name="Lucena T."/>
        </authorList>
    </citation>
    <scope>NUCLEOTIDE SEQUENCE</scope>
    <source>
        <strain evidence="1">AS29M-1</strain>
    </source>
</reference>
<name>A0A916NHU7_9FLAO</name>